<dbReference type="NCBIfam" id="NF004123">
    <property type="entry name" value="PRK05610.1"/>
    <property type="match status" value="1"/>
</dbReference>
<evidence type="ECO:0000256" key="1">
    <source>
        <dbReference type="ARBA" id="ARBA00010254"/>
    </source>
</evidence>
<comment type="subunit">
    <text evidence="6">Part of the 30S ribosomal subunit.</text>
</comment>
<dbReference type="GO" id="GO:0006412">
    <property type="term" value="P:translation"/>
    <property type="evidence" value="ECO:0007669"/>
    <property type="project" value="UniProtKB-UniRule"/>
</dbReference>
<dbReference type="InterPro" id="IPR000266">
    <property type="entry name" value="Ribosomal_uS17"/>
</dbReference>
<protein>
    <recommendedName>
        <fullName evidence="6">Small ribosomal subunit protein uS17</fullName>
    </recommendedName>
</protein>
<sequence>MKIFTGKVIGLQAKTATVSVERIKIHPIYQKRFKRSTKYHVQDETGVKIGDMVKFSDTRPYSKTKKWKILQVVGDKKEAKK</sequence>
<keyword evidence="5 6" id="KW-0687">Ribonucleoprotein</keyword>
<dbReference type="GO" id="GO:0019843">
    <property type="term" value="F:rRNA binding"/>
    <property type="evidence" value="ECO:0007669"/>
    <property type="project" value="UniProtKB-UniRule"/>
</dbReference>
<evidence type="ECO:0000256" key="4">
    <source>
        <dbReference type="ARBA" id="ARBA00022980"/>
    </source>
</evidence>
<dbReference type="HAMAP" id="MF_01345_B">
    <property type="entry name" value="Ribosomal_uS17_B"/>
    <property type="match status" value="1"/>
</dbReference>
<dbReference type="CDD" id="cd00364">
    <property type="entry name" value="Ribosomal_uS17"/>
    <property type="match status" value="1"/>
</dbReference>
<dbReference type="EMBL" id="LBYA01000001">
    <property type="protein sequence ID" value="KKR44958.1"/>
    <property type="molecule type" value="Genomic_DNA"/>
</dbReference>
<dbReference type="Proteomes" id="UP000034215">
    <property type="component" value="Unassembled WGS sequence"/>
</dbReference>
<comment type="similarity">
    <text evidence="1 6">Belongs to the universal ribosomal protein uS17 family.</text>
</comment>
<evidence type="ECO:0000256" key="6">
    <source>
        <dbReference type="HAMAP-Rule" id="MF_01345"/>
    </source>
</evidence>
<accession>A0A0G0QXP4</accession>
<evidence type="ECO:0000256" key="2">
    <source>
        <dbReference type="ARBA" id="ARBA00022730"/>
    </source>
</evidence>
<comment type="caution">
    <text evidence="7">The sequence shown here is derived from an EMBL/GenBank/DDBJ whole genome shotgun (WGS) entry which is preliminary data.</text>
</comment>
<dbReference type="PRINTS" id="PR00973">
    <property type="entry name" value="RIBOSOMALS17"/>
</dbReference>
<dbReference type="GO" id="GO:0022627">
    <property type="term" value="C:cytosolic small ribosomal subunit"/>
    <property type="evidence" value="ECO:0007669"/>
    <property type="project" value="TreeGrafter"/>
</dbReference>
<keyword evidence="4 6" id="KW-0689">Ribosomal protein</keyword>
<evidence type="ECO:0000256" key="5">
    <source>
        <dbReference type="ARBA" id="ARBA00023274"/>
    </source>
</evidence>
<gene>
    <name evidence="6" type="primary">rpsQ</name>
    <name evidence="7" type="ORF">UT76_C0001G0011</name>
</gene>
<evidence type="ECO:0000313" key="8">
    <source>
        <dbReference type="Proteomes" id="UP000034215"/>
    </source>
</evidence>
<keyword evidence="2 6" id="KW-0699">rRNA-binding</keyword>
<proteinExistence type="inferred from homology"/>
<name>A0A0G0QXP4_9BACT</name>
<dbReference type="PANTHER" id="PTHR10744">
    <property type="entry name" value="40S RIBOSOMAL PROTEIN S11 FAMILY MEMBER"/>
    <property type="match status" value="1"/>
</dbReference>
<dbReference type="Gene3D" id="2.40.50.140">
    <property type="entry name" value="Nucleic acid-binding proteins"/>
    <property type="match status" value="1"/>
</dbReference>
<dbReference type="GO" id="GO:0003735">
    <property type="term" value="F:structural constituent of ribosome"/>
    <property type="evidence" value="ECO:0007669"/>
    <property type="project" value="InterPro"/>
</dbReference>
<reference evidence="7 8" key="1">
    <citation type="journal article" date="2015" name="Nature">
        <title>rRNA introns, odd ribosomes, and small enigmatic genomes across a large radiation of phyla.</title>
        <authorList>
            <person name="Brown C.T."/>
            <person name="Hug L.A."/>
            <person name="Thomas B.C."/>
            <person name="Sharon I."/>
            <person name="Castelle C.J."/>
            <person name="Singh A."/>
            <person name="Wilkins M.J."/>
            <person name="Williams K.H."/>
            <person name="Banfield J.F."/>
        </authorList>
    </citation>
    <scope>NUCLEOTIDE SEQUENCE [LARGE SCALE GENOMIC DNA]</scope>
</reference>
<dbReference type="InterPro" id="IPR012340">
    <property type="entry name" value="NA-bd_OB-fold"/>
</dbReference>
<dbReference type="PANTHER" id="PTHR10744:SF1">
    <property type="entry name" value="SMALL RIBOSOMAL SUBUNIT PROTEIN US17M"/>
    <property type="match status" value="1"/>
</dbReference>
<organism evidence="7 8">
    <name type="scientific">Candidatus Woesebacteria bacterium GW2011_GWB1_40_12</name>
    <dbReference type="NCBI Taxonomy" id="1618576"/>
    <lineage>
        <taxon>Bacteria</taxon>
        <taxon>Candidatus Woeseibacteriota</taxon>
    </lineage>
</organism>
<keyword evidence="3 6" id="KW-0694">RNA-binding</keyword>
<dbReference type="InterPro" id="IPR019984">
    <property type="entry name" value="Ribosomal_uS17_bact/chlr"/>
</dbReference>
<evidence type="ECO:0000313" key="7">
    <source>
        <dbReference type="EMBL" id="KKR44958.1"/>
    </source>
</evidence>
<dbReference type="SUPFAM" id="SSF50249">
    <property type="entry name" value="Nucleic acid-binding proteins"/>
    <property type="match status" value="1"/>
</dbReference>
<dbReference type="Pfam" id="PF00366">
    <property type="entry name" value="Ribosomal_S17"/>
    <property type="match status" value="1"/>
</dbReference>
<dbReference type="AlphaFoldDB" id="A0A0G0QXP4"/>
<comment type="function">
    <text evidence="6">One of the primary rRNA binding proteins, it binds specifically to the 5'-end of 16S ribosomal RNA.</text>
</comment>
<evidence type="ECO:0000256" key="3">
    <source>
        <dbReference type="ARBA" id="ARBA00022884"/>
    </source>
</evidence>